<evidence type="ECO:0000256" key="7">
    <source>
        <dbReference type="SAM" id="MobiDB-lite"/>
    </source>
</evidence>
<feature type="domain" description="RNA polymerase sigma-70 region 2" evidence="8">
    <location>
        <begin position="21"/>
        <end position="87"/>
    </location>
</feature>
<dbReference type="InterPro" id="IPR007627">
    <property type="entry name" value="RNA_pol_sigma70_r2"/>
</dbReference>
<dbReference type="PROSITE" id="PS01063">
    <property type="entry name" value="SIGMA70_ECF"/>
    <property type="match status" value="1"/>
</dbReference>
<keyword evidence="3 6" id="KW-0731">Sigma factor</keyword>
<dbReference type="InterPro" id="IPR013324">
    <property type="entry name" value="RNA_pol_sigma_r3/r4-like"/>
</dbReference>
<dbReference type="InterPro" id="IPR013325">
    <property type="entry name" value="RNA_pol_sigma_r2"/>
</dbReference>
<feature type="domain" description="RNA polymerase sigma factor 70 region 4 type 2" evidence="9">
    <location>
        <begin position="126"/>
        <end position="178"/>
    </location>
</feature>
<dbReference type="SUPFAM" id="SSF88946">
    <property type="entry name" value="Sigma2 domain of RNA polymerase sigma factors"/>
    <property type="match status" value="1"/>
</dbReference>
<evidence type="ECO:0000259" key="8">
    <source>
        <dbReference type="Pfam" id="PF04542"/>
    </source>
</evidence>
<dbReference type="Gene3D" id="1.10.10.10">
    <property type="entry name" value="Winged helix-like DNA-binding domain superfamily/Winged helix DNA-binding domain"/>
    <property type="match status" value="1"/>
</dbReference>
<dbReference type="GO" id="GO:0006950">
    <property type="term" value="P:response to stress"/>
    <property type="evidence" value="ECO:0007669"/>
    <property type="project" value="UniProtKB-ARBA"/>
</dbReference>
<dbReference type="AlphaFoldDB" id="A0A9D1HH49"/>
<comment type="caution">
    <text evidence="10">The sequence shown here is derived from an EMBL/GenBank/DDBJ whole genome shotgun (WGS) entry which is preliminary data.</text>
</comment>
<evidence type="ECO:0000256" key="1">
    <source>
        <dbReference type="ARBA" id="ARBA00010641"/>
    </source>
</evidence>
<dbReference type="SUPFAM" id="SSF69318">
    <property type="entry name" value="Integrin alpha N-terminal domain"/>
    <property type="match status" value="1"/>
</dbReference>
<evidence type="ECO:0000256" key="5">
    <source>
        <dbReference type="ARBA" id="ARBA00023163"/>
    </source>
</evidence>
<dbReference type="GO" id="GO:0006352">
    <property type="term" value="P:DNA-templated transcription initiation"/>
    <property type="evidence" value="ECO:0007669"/>
    <property type="project" value="InterPro"/>
</dbReference>
<dbReference type="Pfam" id="PF04542">
    <property type="entry name" value="Sigma70_r2"/>
    <property type="match status" value="1"/>
</dbReference>
<proteinExistence type="inferred from homology"/>
<dbReference type="InterPro" id="IPR014284">
    <property type="entry name" value="RNA_pol_sigma-70_dom"/>
</dbReference>
<dbReference type="PANTHER" id="PTHR43133">
    <property type="entry name" value="RNA POLYMERASE ECF-TYPE SIGMA FACTO"/>
    <property type="match status" value="1"/>
</dbReference>
<protein>
    <recommendedName>
        <fullName evidence="6">RNA polymerase sigma factor</fullName>
    </recommendedName>
</protein>
<dbReference type="NCBIfam" id="TIGR02937">
    <property type="entry name" value="sigma70-ECF"/>
    <property type="match status" value="1"/>
</dbReference>
<dbReference type="PANTHER" id="PTHR43133:SF8">
    <property type="entry name" value="RNA POLYMERASE SIGMA FACTOR HI_1459-RELATED"/>
    <property type="match status" value="1"/>
</dbReference>
<keyword evidence="4 6" id="KW-0238">DNA-binding</keyword>
<evidence type="ECO:0000313" key="10">
    <source>
        <dbReference type="EMBL" id="HIU03271.1"/>
    </source>
</evidence>
<sequence length="678" mass="74847">MNFTEAINRAKAGEESGFGYLYENTYRSKYYLALQYMKNEDAAQDVLQDAYIRAFSKLDTLADPEAFPAWLGIIVANTAKNMLKKKNPLLFSEVDDPETADMEYQIEDEREESQPEMAYTKQETKELVRQLIDSLSEEQRLCILMYHIEGIPIKQIASTLGCSENTVKSRLNYGRKNLKAKAEELQKKGYKLYSGAPIGLLLWLLRSQESSMAADGSIGAAGKAMADRIFSNPGIHPAGHVAAAGAAKTGLLHTVAGKAIAAVLGVGIVGGAAAAAINGFGGGGQAESVLTTQAVVQETDVQTETAAETEMETENVLRSLEAGDYPNLIAGNLTKEELTLVLAYGPEEIPEGGFSDSDYLTYMNSMCQASDREGQYIEYYGTDAQYRSRYSLEDINRLFSSFTDFQFSEENDSDTEYGINVENSELLYTPATMSYTVTVSIVSAQYTDTEMDIYYSFERTSADPMGSNYSLNKKAVLKPTENGMFRIVQIQEVTDMPESAPEENAQPDGSEMGKDPSELYADALTAVANKEDGFTFPREDVLDGNYGYFVADLNRDGIPELVVGGEYAETTFYYHDLQIFTCEQTDSGYTLKKIQGEQSAMNLFLAADGNGLFVEEFSRGTGDIWLHRLTIEESGLVYHSTAEYTYTLGDDGMNRFSEDNPEVTWVDIDDRSGLSVLE</sequence>
<comment type="similarity">
    <text evidence="1 6">Belongs to the sigma-70 factor family. ECF subfamily.</text>
</comment>
<dbReference type="CDD" id="cd06171">
    <property type="entry name" value="Sigma70_r4"/>
    <property type="match status" value="1"/>
</dbReference>
<dbReference type="GO" id="GO:0003677">
    <property type="term" value="F:DNA binding"/>
    <property type="evidence" value="ECO:0007669"/>
    <property type="project" value="UniProtKB-KW"/>
</dbReference>
<dbReference type="EMBL" id="DVLT01000051">
    <property type="protein sequence ID" value="HIU03271.1"/>
    <property type="molecule type" value="Genomic_DNA"/>
</dbReference>
<evidence type="ECO:0000256" key="2">
    <source>
        <dbReference type="ARBA" id="ARBA00023015"/>
    </source>
</evidence>
<dbReference type="InterPro" id="IPR000838">
    <property type="entry name" value="RNA_pol_sigma70_ECF_CS"/>
</dbReference>
<keyword evidence="2 6" id="KW-0805">Transcription regulation</keyword>
<keyword evidence="5 6" id="KW-0804">Transcription</keyword>
<dbReference type="InterPro" id="IPR013249">
    <property type="entry name" value="RNA_pol_sigma70_r4_t2"/>
</dbReference>
<organism evidence="10 11">
    <name type="scientific">Candidatus Onthocola gallistercoris</name>
    <dbReference type="NCBI Taxonomy" id="2840876"/>
    <lineage>
        <taxon>Bacteria</taxon>
        <taxon>Bacillati</taxon>
        <taxon>Bacillota</taxon>
        <taxon>Bacilli</taxon>
        <taxon>Candidatus Onthocola</taxon>
    </lineage>
</organism>
<dbReference type="SUPFAM" id="SSF88659">
    <property type="entry name" value="Sigma3 and sigma4 domains of RNA polymerase sigma factors"/>
    <property type="match status" value="1"/>
</dbReference>
<evidence type="ECO:0000256" key="4">
    <source>
        <dbReference type="ARBA" id="ARBA00023125"/>
    </source>
</evidence>
<dbReference type="Gene3D" id="1.10.1740.10">
    <property type="match status" value="1"/>
</dbReference>
<evidence type="ECO:0000256" key="3">
    <source>
        <dbReference type="ARBA" id="ARBA00023082"/>
    </source>
</evidence>
<reference evidence="10" key="2">
    <citation type="journal article" date="2021" name="PeerJ">
        <title>Extensive microbial diversity within the chicken gut microbiome revealed by metagenomics and culture.</title>
        <authorList>
            <person name="Gilroy R."/>
            <person name="Ravi A."/>
            <person name="Getino M."/>
            <person name="Pursley I."/>
            <person name="Horton D.L."/>
            <person name="Alikhan N.F."/>
            <person name="Baker D."/>
            <person name="Gharbi K."/>
            <person name="Hall N."/>
            <person name="Watson M."/>
            <person name="Adriaenssens E.M."/>
            <person name="Foster-Nyarko E."/>
            <person name="Jarju S."/>
            <person name="Secka A."/>
            <person name="Antonio M."/>
            <person name="Oren A."/>
            <person name="Chaudhuri R.R."/>
            <person name="La Ragione R."/>
            <person name="Hildebrand F."/>
            <person name="Pallen M.J."/>
        </authorList>
    </citation>
    <scope>NUCLEOTIDE SEQUENCE</scope>
    <source>
        <strain evidence="10">CHK187-14744</strain>
    </source>
</reference>
<dbReference type="Proteomes" id="UP000824164">
    <property type="component" value="Unassembled WGS sequence"/>
</dbReference>
<name>A0A9D1HH49_9FIRM</name>
<accession>A0A9D1HH49</accession>
<dbReference type="GO" id="GO:0016987">
    <property type="term" value="F:sigma factor activity"/>
    <property type="evidence" value="ECO:0007669"/>
    <property type="project" value="UniProtKB-KW"/>
</dbReference>
<reference evidence="10" key="1">
    <citation type="submission" date="2020-10" db="EMBL/GenBank/DDBJ databases">
        <authorList>
            <person name="Gilroy R."/>
        </authorList>
    </citation>
    <scope>NUCLEOTIDE SEQUENCE</scope>
    <source>
        <strain evidence="10">CHK187-14744</strain>
    </source>
</reference>
<dbReference type="InterPro" id="IPR028994">
    <property type="entry name" value="Integrin_alpha_N"/>
</dbReference>
<evidence type="ECO:0000313" key="11">
    <source>
        <dbReference type="Proteomes" id="UP000824164"/>
    </source>
</evidence>
<dbReference type="InterPro" id="IPR036388">
    <property type="entry name" value="WH-like_DNA-bd_sf"/>
</dbReference>
<dbReference type="Pfam" id="PF08281">
    <property type="entry name" value="Sigma70_r4_2"/>
    <property type="match status" value="1"/>
</dbReference>
<evidence type="ECO:0000256" key="6">
    <source>
        <dbReference type="RuleBase" id="RU000716"/>
    </source>
</evidence>
<gene>
    <name evidence="10" type="ORF">IAB63_08475</name>
</gene>
<feature type="region of interest" description="Disordered" evidence="7">
    <location>
        <begin position="496"/>
        <end position="516"/>
    </location>
</feature>
<evidence type="ECO:0000259" key="9">
    <source>
        <dbReference type="Pfam" id="PF08281"/>
    </source>
</evidence>
<dbReference type="InterPro" id="IPR039425">
    <property type="entry name" value="RNA_pol_sigma-70-like"/>
</dbReference>